<dbReference type="RefSeq" id="WP_248950175.1">
    <property type="nucleotide sequence ID" value="NZ_JAKILB010000006.1"/>
</dbReference>
<evidence type="ECO:0000313" key="3">
    <source>
        <dbReference type="Proteomes" id="UP001139293"/>
    </source>
</evidence>
<keyword evidence="1" id="KW-0472">Membrane</keyword>
<dbReference type="SUPFAM" id="SSF54523">
    <property type="entry name" value="Pili subunits"/>
    <property type="match status" value="1"/>
</dbReference>
<sequence length="134" mass="14632">MKAISKGFTLIELMVVIAIIGILYAVALPAYTQYVQDARRADVQQFLLQQVSVLERQFTRLGGYPDTFTPDANEYYSFAYAPSNAAIATPGNLNDSTVFTLTAKPINAQSTDECGNMSIDHSGQTNALIAGCWR</sequence>
<proteinExistence type="predicted"/>
<protein>
    <submittedName>
        <fullName evidence="2">Type IV pilin protein</fullName>
    </submittedName>
</protein>
<dbReference type="NCBIfam" id="TIGR02532">
    <property type="entry name" value="IV_pilin_GFxxxE"/>
    <property type="match status" value="1"/>
</dbReference>
<dbReference type="InterPro" id="IPR031982">
    <property type="entry name" value="PilE-like"/>
</dbReference>
<dbReference type="InterPro" id="IPR045584">
    <property type="entry name" value="Pilin-like"/>
</dbReference>
<keyword evidence="1" id="KW-0812">Transmembrane</keyword>
<reference evidence="2" key="1">
    <citation type="submission" date="2022-01" db="EMBL/GenBank/DDBJ databases">
        <title>Whole genome-based taxonomy of the Shewanellaceae.</title>
        <authorList>
            <person name="Martin-Rodriguez A.J."/>
        </authorList>
    </citation>
    <scope>NUCLEOTIDE SEQUENCE</scope>
    <source>
        <strain evidence="2">KCTC 23973</strain>
    </source>
</reference>
<accession>A0A9X1ZCD5</accession>
<dbReference type="InterPro" id="IPR012902">
    <property type="entry name" value="N_methyl_site"/>
</dbReference>
<dbReference type="GO" id="GO:0043683">
    <property type="term" value="P:type IV pilus assembly"/>
    <property type="evidence" value="ECO:0007669"/>
    <property type="project" value="InterPro"/>
</dbReference>
<keyword evidence="1" id="KW-1133">Transmembrane helix</keyword>
<evidence type="ECO:0000256" key="1">
    <source>
        <dbReference type="SAM" id="Phobius"/>
    </source>
</evidence>
<dbReference type="PANTHER" id="PTHR30093:SF47">
    <property type="entry name" value="TYPE IV PILUS NON-CORE MINOR PILIN PILE"/>
    <property type="match status" value="1"/>
</dbReference>
<dbReference type="AlphaFoldDB" id="A0A9X1ZCD5"/>
<organism evidence="2 3">
    <name type="scientific">Shewanella pneumatophori</name>
    <dbReference type="NCBI Taxonomy" id="314092"/>
    <lineage>
        <taxon>Bacteria</taxon>
        <taxon>Pseudomonadati</taxon>
        <taxon>Pseudomonadota</taxon>
        <taxon>Gammaproteobacteria</taxon>
        <taxon>Alteromonadales</taxon>
        <taxon>Shewanellaceae</taxon>
        <taxon>Shewanella</taxon>
    </lineage>
</organism>
<comment type="caution">
    <text evidence="2">The sequence shown here is derived from an EMBL/GenBank/DDBJ whole genome shotgun (WGS) entry which is preliminary data.</text>
</comment>
<dbReference type="Pfam" id="PF16732">
    <property type="entry name" value="ComP_DUS"/>
    <property type="match status" value="1"/>
</dbReference>
<dbReference type="Pfam" id="PF07963">
    <property type="entry name" value="N_methyl"/>
    <property type="match status" value="1"/>
</dbReference>
<dbReference type="PANTHER" id="PTHR30093">
    <property type="entry name" value="GENERAL SECRETION PATHWAY PROTEIN G"/>
    <property type="match status" value="1"/>
</dbReference>
<dbReference type="Proteomes" id="UP001139293">
    <property type="component" value="Unassembled WGS sequence"/>
</dbReference>
<feature type="transmembrane region" description="Helical" evidence="1">
    <location>
        <begin position="7"/>
        <end position="31"/>
    </location>
</feature>
<evidence type="ECO:0000313" key="2">
    <source>
        <dbReference type="EMBL" id="MCL1139013.1"/>
    </source>
</evidence>
<gene>
    <name evidence="2" type="ORF">L2740_10715</name>
</gene>
<keyword evidence="3" id="KW-1185">Reference proteome</keyword>
<name>A0A9X1ZCD5_9GAMM</name>
<dbReference type="Gene3D" id="3.30.700.10">
    <property type="entry name" value="Glycoprotein, Type 4 Pilin"/>
    <property type="match status" value="1"/>
</dbReference>
<dbReference type="EMBL" id="JAKILB010000006">
    <property type="protein sequence ID" value="MCL1139013.1"/>
    <property type="molecule type" value="Genomic_DNA"/>
</dbReference>